<comment type="function">
    <text evidence="11">Allosteric enzyme that catalyzes the rate-limiting step in glycogen catabolism, the phosphorolytic cleavage of glycogen to produce glucose-1-phosphate, and plays a central role in maintaining cellular and organismal glucose homeostasis.</text>
</comment>
<dbReference type="NCBIfam" id="TIGR02093">
    <property type="entry name" value="P_ylase"/>
    <property type="match status" value="1"/>
</dbReference>
<dbReference type="InterPro" id="IPR011833">
    <property type="entry name" value="Glycg_phsphrylas"/>
</dbReference>
<keyword evidence="9 11" id="KW-0119">Carbohydrate metabolism</keyword>
<dbReference type="AlphaFoldDB" id="A0AAV8UV93"/>
<dbReference type="PANTHER" id="PTHR11468">
    <property type="entry name" value="GLYCOGEN PHOSPHORYLASE"/>
    <property type="match status" value="1"/>
</dbReference>
<dbReference type="InterPro" id="IPR000811">
    <property type="entry name" value="Glyco_trans_35"/>
</dbReference>
<keyword evidence="13" id="KW-1185">Reference proteome</keyword>
<name>A0AAV8UV93_9RHOD</name>
<evidence type="ECO:0000256" key="1">
    <source>
        <dbReference type="ARBA" id="ARBA00001275"/>
    </source>
</evidence>
<dbReference type="Gene3D" id="3.40.50.2000">
    <property type="entry name" value="Glycogen Phosphorylase B"/>
    <property type="match status" value="2"/>
</dbReference>
<accession>A0AAV8UV93</accession>
<comment type="caution">
    <text evidence="12">The sequence shown here is derived from an EMBL/GenBank/DDBJ whole genome shotgun (WGS) entry which is preliminary data.</text>
</comment>
<evidence type="ECO:0000256" key="2">
    <source>
        <dbReference type="ARBA" id="ARBA00001933"/>
    </source>
</evidence>
<dbReference type="SUPFAM" id="SSF53756">
    <property type="entry name" value="UDP-Glycosyltransferase/glycogen phosphorylase"/>
    <property type="match status" value="1"/>
</dbReference>
<dbReference type="InterPro" id="IPR035090">
    <property type="entry name" value="Pyridoxal_P_attach_site"/>
</dbReference>
<reference evidence="12 13" key="1">
    <citation type="journal article" date="2023" name="Nat. Commun.">
        <title>Origin of minicircular mitochondrial genomes in red algae.</title>
        <authorList>
            <person name="Lee Y."/>
            <person name="Cho C.H."/>
            <person name="Lee Y.M."/>
            <person name="Park S.I."/>
            <person name="Yang J.H."/>
            <person name="West J.A."/>
            <person name="Bhattacharya D."/>
            <person name="Yoon H.S."/>
        </authorList>
    </citation>
    <scope>NUCLEOTIDE SEQUENCE [LARGE SCALE GENOMIC DNA]</scope>
    <source>
        <strain evidence="12 13">CCMP1338</strain>
        <tissue evidence="12">Whole cell</tissue>
    </source>
</reference>
<evidence type="ECO:0000256" key="7">
    <source>
        <dbReference type="ARBA" id="ARBA00022679"/>
    </source>
</evidence>
<evidence type="ECO:0000256" key="3">
    <source>
        <dbReference type="ARBA" id="ARBA00006047"/>
    </source>
</evidence>
<comment type="similarity">
    <text evidence="3 11">Belongs to the glycogen phosphorylase family.</text>
</comment>
<dbReference type="PROSITE" id="PS00102">
    <property type="entry name" value="PHOSPHORYLASE"/>
    <property type="match status" value="1"/>
</dbReference>
<dbReference type="GO" id="GO:0030170">
    <property type="term" value="F:pyridoxal phosphate binding"/>
    <property type="evidence" value="ECO:0007669"/>
    <property type="project" value="InterPro"/>
</dbReference>
<dbReference type="GO" id="GO:0005737">
    <property type="term" value="C:cytoplasm"/>
    <property type="evidence" value="ECO:0007669"/>
    <property type="project" value="TreeGrafter"/>
</dbReference>
<dbReference type="PANTHER" id="PTHR11468:SF3">
    <property type="entry name" value="GLYCOGEN PHOSPHORYLASE, LIVER FORM"/>
    <property type="match status" value="1"/>
</dbReference>
<dbReference type="CDD" id="cd04300">
    <property type="entry name" value="GT35_Glycogen_Phosphorylase"/>
    <property type="match status" value="1"/>
</dbReference>
<comment type="cofactor">
    <cofactor evidence="2 11">
        <name>pyridoxal 5'-phosphate</name>
        <dbReference type="ChEBI" id="CHEBI:597326"/>
    </cofactor>
</comment>
<evidence type="ECO:0000256" key="10">
    <source>
        <dbReference type="PIRSR" id="PIRSR000460-1"/>
    </source>
</evidence>
<protein>
    <recommendedName>
        <fullName evidence="11">Alpha-1,4 glucan phosphorylase</fullName>
        <ecNumber evidence="11">2.4.1.1</ecNumber>
    </recommendedName>
</protein>
<organism evidence="12 13">
    <name type="scientific">Rhodosorus marinus</name>
    <dbReference type="NCBI Taxonomy" id="101924"/>
    <lineage>
        <taxon>Eukaryota</taxon>
        <taxon>Rhodophyta</taxon>
        <taxon>Stylonematophyceae</taxon>
        <taxon>Stylonematales</taxon>
        <taxon>Stylonemataceae</taxon>
        <taxon>Rhodosorus</taxon>
    </lineage>
</organism>
<dbReference type="GO" id="GO:0008184">
    <property type="term" value="F:glycogen phosphorylase activity"/>
    <property type="evidence" value="ECO:0007669"/>
    <property type="project" value="InterPro"/>
</dbReference>
<evidence type="ECO:0000313" key="13">
    <source>
        <dbReference type="Proteomes" id="UP001157974"/>
    </source>
</evidence>
<gene>
    <name evidence="12" type="ORF">NDN08_001545</name>
</gene>
<keyword evidence="8 10" id="KW-0663">Pyridoxal phosphate</keyword>
<evidence type="ECO:0000313" key="12">
    <source>
        <dbReference type="EMBL" id="KAJ8905033.1"/>
    </source>
</evidence>
<evidence type="ECO:0000256" key="9">
    <source>
        <dbReference type="ARBA" id="ARBA00023277"/>
    </source>
</evidence>
<dbReference type="Proteomes" id="UP001157974">
    <property type="component" value="Unassembled WGS sequence"/>
</dbReference>
<dbReference type="Pfam" id="PF00343">
    <property type="entry name" value="Phosphorylase"/>
    <property type="match status" value="1"/>
</dbReference>
<keyword evidence="6 11" id="KW-0328">Glycosyltransferase</keyword>
<keyword evidence="5" id="KW-0321">Glycogen metabolism</keyword>
<comment type="catalytic activity">
    <reaction evidence="1 11">
        <text>[(1-&gt;4)-alpha-D-glucosyl](n) + phosphate = [(1-&gt;4)-alpha-D-glucosyl](n-1) + alpha-D-glucose 1-phosphate</text>
        <dbReference type="Rhea" id="RHEA:41732"/>
        <dbReference type="Rhea" id="RHEA-COMP:9584"/>
        <dbReference type="Rhea" id="RHEA-COMP:9586"/>
        <dbReference type="ChEBI" id="CHEBI:15444"/>
        <dbReference type="ChEBI" id="CHEBI:43474"/>
        <dbReference type="ChEBI" id="CHEBI:58601"/>
        <dbReference type="EC" id="2.4.1.1"/>
    </reaction>
</comment>
<dbReference type="FunFam" id="3.40.50.2000:FF:000003">
    <property type="entry name" value="Alpha-1,4 glucan phosphorylase"/>
    <property type="match status" value="1"/>
</dbReference>
<proteinExistence type="inferred from homology"/>
<dbReference type="FunFam" id="3.40.50.2000:FF:000034">
    <property type="entry name" value="Alpha-1,4 glucan phosphorylase"/>
    <property type="match status" value="1"/>
</dbReference>
<evidence type="ECO:0000256" key="4">
    <source>
        <dbReference type="ARBA" id="ARBA00022533"/>
    </source>
</evidence>
<dbReference type="EMBL" id="JAMWBK010000005">
    <property type="protein sequence ID" value="KAJ8905033.1"/>
    <property type="molecule type" value="Genomic_DNA"/>
</dbReference>
<dbReference type="GO" id="GO:0005980">
    <property type="term" value="P:glycogen catabolic process"/>
    <property type="evidence" value="ECO:0007669"/>
    <property type="project" value="TreeGrafter"/>
</dbReference>
<keyword evidence="7 11" id="KW-0808">Transferase</keyword>
<sequence>MQGKRTASFQDLAAGKVSAPEARYHATATGHTTPQDAAVEVSEKDKIIHNIMTQYLPRDVDSILKQIVNHVEYTLARTKYNFDEQHAYQATAYSVRDRLIESWNDTQQYFTEKDVKRVYYLSMEFLMGRYLNNALLNLGIESQYQGALKKLGFDLDEVEHQERDPGLGNGGLGRLAACFMDSLATINYPAWGYGIRYKYGMFEQRISKEGYQIEIPDYWLTAGNPWEIERLDVKYPVRFYGEIKHNGKHYEWQGGEVVTAIAYDSPIPGYDTYNTLNLRLWSATPASEFDLDSFSRGDYYSAVASKEAAEKISSVLYPNDATEAGKELRLKQQHFFVSATLQDVVRRFKKKDRPLTELHTKVAIQLNDTHPTIGIAELMRIFMDHESMGWSAAWATTTKVFSYTNHTVLPEALERWSVDLVEKLLPRHMQIIYEINRRHLEEVVKKYPGDGDKLMRMSIIEEGFPKMVRMAVLAVVGSHHVNGVAAIHSGLVKSRLFPDFYKEQPDKFLNMTNGVTPRRWMQSANPALSEVISRWLETDEWVSNYELCRGLEQFVDSADMQREFREAKRTNKKRVAERIKKEFGVEVSTDAMFDIQVKRIHEYKRQLMNVLSIICRYNAIKRMTPAEKEECVPRVCIIGGKAAAGYVIAKHIIRLINGVSKVVNNDKDVGDLLKVFFMTNYNVTLAEDIIPANDISQHISTAGMEASGTSNMKFVMNGGLIIGTMDGANIEIREEIGNDNMFIFGLLEEEIDRARNELKYGGYQHTDSRLQEAMKQIEANKYCGKDVSEPLLKNLQPYNDYYLVTRDFSSYMDAQARVDEEYKNQTSWVKKTITSVARMGKFSSDRTIREYGEQIWNLEATPFVPSSVAYKTV</sequence>
<keyword evidence="4" id="KW-0021">Allosteric enzyme</keyword>
<dbReference type="EC" id="2.4.1.1" evidence="11"/>
<dbReference type="PIRSF" id="PIRSF000460">
    <property type="entry name" value="Pprylas_GlgP"/>
    <property type="match status" value="1"/>
</dbReference>
<feature type="modified residue" description="N6-(pyridoxal phosphate)lysine" evidence="10">
    <location>
        <position position="713"/>
    </location>
</feature>
<evidence type="ECO:0000256" key="11">
    <source>
        <dbReference type="RuleBase" id="RU000587"/>
    </source>
</evidence>
<evidence type="ECO:0000256" key="6">
    <source>
        <dbReference type="ARBA" id="ARBA00022676"/>
    </source>
</evidence>
<evidence type="ECO:0000256" key="8">
    <source>
        <dbReference type="ARBA" id="ARBA00022898"/>
    </source>
</evidence>
<evidence type="ECO:0000256" key="5">
    <source>
        <dbReference type="ARBA" id="ARBA00022600"/>
    </source>
</evidence>